<keyword evidence="1" id="KW-1133">Transmembrane helix</keyword>
<proteinExistence type="predicted"/>
<evidence type="ECO:0000256" key="1">
    <source>
        <dbReference type="SAM" id="Phobius"/>
    </source>
</evidence>
<protein>
    <submittedName>
        <fullName evidence="2">Uncharacterized protein</fullName>
    </submittedName>
</protein>
<keyword evidence="3" id="KW-1185">Reference proteome</keyword>
<organism evidence="2 3">
    <name type="scientific">Desulforamulus hydrothermalis Lam5 = DSM 18033</name>
    <dbReference type="NCBI Taxonomy" id="1121428"/>
    <lineage>
        <taxon>Bacteria</taxon>
        <taxon>Bacillati</taxon>
        <taxon>Bacillota</taxon>
        <taxon>Clostridia</taxon>
        <taxon>Eubacteriales</taxon>
        <taxon>Peptococcaceae</taxon>
        <taxon>Desulforamulus</taxon>
    </lineage>
</organism>
<gene>
    <name evidence="2" type="ORF">DESHY_110032</name>
</gene>
<dbReference type="EMBL" id="CAOS01000003">
    <property type="protein sequence ID" value="CCO07088.1"/>
    <property type="molecule type" value="Genomic_DNA"/>
</dbReference>
<dbReference type="AlphaFoldDB" id="K8E6I1"/>
<feature type="transmembrane region" description="Helical" evidence="1">
    <location>
        <begin position="27"/>
        <end position="46"/>
    </location>
</feature>
<evidence type="ECO:0000313" key="3">
    <source>
        <dbReference type="Proteomes" id="UP000009315"/>
    </source>
</evidence>
<dbReference type="STRING" id="1121428.DESHY_110032"/>
<sequence>MNITSFCTLALCLCIIGLIELARESRFGHALALLGTAGAVLLGVAFQQQNWNQLILFALPVIIIGWLISSHNQEANLDDHGSRGNEKTL</sequence>
<feature type="transmembrane region" description="Helical" evidence="1">
    <location>
        <begin position="53"/>
        <end position="69"/>
    </location>
</feature>
<keyword evidence="1" id="KW-0472">Membrane</keyword>
<dbReference type="Proteomes" id="UP000009315">
    <property type="component" value="Unassembled WGS sequence"/>
</dbReference>
<keyword evidence="1" id="KW-0812">Transmembrane</keyword>
<name>K8E6I1_9FIRM</name>
<comment type="caution">
    <text evidence="2">The sequence shown here is derived from an EMBL/GenBank/DDBJ whole genome shotgun (WGS) entry which is preliminary data.</text>
</comment>
<accession>K8E6I1</accession>
<dbReference type="RefSeq" id="WP_008409811.1">
    <property type="nucleotide sequence ID" value="NZ_CAOS01000003.1"/>
</dbReference>
<evidence type="ECO:0000313" key="2">
    <source>
        <dbReference type="EMBL" id="CCO07088.1"/>
    </source>
</evidence>
<reference evidence="2 3" key="1">
    <citation type="journal article" date="2013" name="Genome Announc.">
        <title>Genome Sequence of the Sulfate-Reducing Bacterium Desulfotomaculum hydrothermale Lam5(T).</title>
        <authorList>
            <person name="Amin O."/>
            <person name="Fardeau M.L."/>
            <person name="Valette O."/>
            <person name="Hirschler-Rea A."/>
            <person name="Barbe V."/>
            <person name="Medigue C."/>
            <person name="Vacherie B."/>
            <person name="Ollivier B."/>
            <person name="Bertin P.N."/>
            <person name="Dolla A."/>
        </authorList>
    </citation>
    <scope>NUCLEOTIDE SEQUENCE [LARGE SCALE GENOMIC DNA]</scope>
    <source>
        <strain evidence="3">Lam5 / DSM 18033</strain>
    </source>
</reference>